<proteinExistence type="predicted"/>
<sequence>MALHERAIAEQAEMLLVDVVRAWLAQLALGTQRVHVVVISRFSGAKMAPEANNFRKVYLHLHFETMYGYTPEKLPYEPGPVDFRTCQ</sequence>
<reference evidence="1 2" key="1">
    <citation type="submission" date="2020-10" db="EMBL/GenBank/DDBJ databases">
        <title>Genome analysis of Massilia species.</title>
        <authorList>
            <person name="Jung D.-H."/>
        </authorList>
    </citation>
    <scope>NUCLEOTIDE SEQUENCE [LARGE SCALE GENOMIC DNA]</scope>
    <source>
        <strain evidence="2">sipir</strain>
    </source>
</reference>
<dbReference type="EMBL" id="CP063361">
    <property type="protein sequence ID" value="UOD33067.1"/>
    <property type="molecule type" value="Genomic_DNA"/>
</dbReference>
<accession>A0ABY4AF88</accession>
<gene>
    <name evidence="1" type="ORF">INH39_16360</name>
</gene>
<protein>
    <submittedName>
        <fullName evidence="1">Uncharacterized protein</fullName>
    </submittedName>
</protein>
<name>A0ABY4AF88_9BURK</name>
<organism evidence="1 2">
    <name type="scientific">Massilia violaceinigra</name>
    <dbReference type="NCBI Taxonomy" id="2045208"/>
    <lineage>
        <taxon>Bacteria</taxon>
        <taxon>Pseudomonadati</taxon>
        <taxon>Pseudomonadota</taxon>
        <taxon>Betaproteobacteria</taxon>
        <taxon>Burkholderiales</taxon>
        <taxon>Oxalobacteraceae</taxon>
        <taxon>Telluria group</taxon>
        <taxon>Massilia</taxon>
    </lineage>
</organism>
<keyword evidence="2" id="KW-1185">Reference proteome</keyword>
<evidence type="ECO:0000313" key="1">
    <source>
        <dbReference type="EMBL" id="UOD33067.1"/>
    </source>
</evidence>
<dbReference type="RefSeq" id="WP_243494078.1">
    <property type="nucleotide sequence ID" value="NZ_CP063361.1"/>
</dbReference>
<evidence type="ECO:0000313" key="2">
    <source>
        <dbReference type="Proteomes" id="UP000831532"/>
    </source>
</evidence>
<dbReference type="Proteomes" id="UP000831532">
    <property type="component" value="Chromosome"/>
</dbReference>